<feature type="transmembrane region" description="Helical" evidence="8">
    <location>
        <begin position="166"/>
        <end position="184"/>
    </location>
</feature>
<feature type="transmembrane region" description="Helical" evidence="8">
    <location>
        <begin position="329"/>
        <end position="348"/>
    </location>
</feature>
<evidence type="ECO:0000313" key="10">
    <source>
        <dbReference type="EMBL" id="MFC7255024.1"/>
    </source>
</evidence>
<organism evidence="10 11">
    <name type="scientific">Haloplanus litoreus</name>
    <dbReference type="NCBI Taxonomy" id="767515"/>
    <lineage>
        <taxon>Archaea</taxon>
        <taxon>Methanobacteriati</taxon>
        <taxon>Methanobacteriota</taxon>
        <taxon>Stenosarchaea group</taxon>
        <taxon>Halobacteria</taxon>
        <taxon>Halobacteriales</taxon>
        <taxon>Haloferacaceae</taxon>
        <taxon>Haloplanus</taxon>
    </lineage>
</organism>
<keyword evidence="11" id="KW-1185">Reference proteome</keyword>
<evidence type="ECO:0000313" key="11">
    <source>
        <dbReference type="Proteomes" id="UP001596434"/>
    </source>
</evidence>
<evidence type="ECO:0000256" key="7">
    <source>
        <dbReference type="ARBA" id="ARBA00023136"/>
    </source>
</evidence>
<proteinExistence type="predicted"/>
<dbReference type="GO" id="GO:0016757">
    <property type="term" value="F:glycosyltransferase activity"/>
    <property type="evidence" value="ECO:0007669"/>
    <property type="project" value="UniProtKB-KW"/>
</dbReference>
<evidence type="ECO:0000259" key="9">
    <source>
        <dbReference type="Pfam" id="PF13231"/>
    </source>
</evidence>
<evidence type="ECO:0000256" key="6">
    <source>
        <dbReference type="ARBA" id="ARBA00022989"/>
    </source>
</evidence>
<dbReference type="GO" id="GO:0005886">
    <property type="term" value="C:plasma membrane"/>
    <property type="evidence" value="ECO:0007669"/>
    <property type="project" value="UniProtKB-SubCell"/>
</dbReference>
<keyword evidence="5 8" id="KW-0812">Transmembrane</keyword>
<dbReference type="Proteomes" id="UP001596434">
    <property type="component" value="Unassembled WGS sequence"/>
</dbReference>
<dbReference type="InterPro" id="IPR050297">
    <property type="entry name" value="LipidA_mod_glycosyltrf_83"/>
</dbReference>
<dbReference type="EMBL" id="JBHTAT010000001">
    <property type="protein sequence ID" value="MFC7255024.1"/>
    <property type="molecule type" value="Genomic_DNA"/>
</dbReference>
<dbReference type="RefSeq" id="WP_379703231.1">
    <property type="nucleotide sequence ID" value="NZ_JBHTAT010000001.1"/>
</dbReference>
<keyword evidence="7 8" id="KW-0472">Membrane</keyword>
<evidence type="ECO:0000256" key="8">
    <source>
        <dbReference type="SAM" id="Phobius"/>
    </source>
</evidence>
<dbReference type="Pfam" id="PF13231">
    <property type="entry name" value="PMT_2"/>
    <property type="match status" value="1"/>
</dbReference>
<keyword evidence="3 10" id="KW-0328">Glycosyltransferase</keyword>
<feature type="transmembrane region" description="Helical" evidence="8">
    <location>
        <begin position="135"/>
        <end position="154"/>
    </location>
</feature>
<evidence type="ECO:0000256" key="3">
    <source>
        <dbReference type="ARBA" id="ARBA00022676"/>
    </source>
</evidence>
<keyword evidence="6 8" id="KW-1133">Transmembrane helix</keyword>
<dbReference type="PANTHER" id="PTHR33908">
    <property type="entry name" value="MANNOSYLTRANSFERASE YKCB-RELATED"/>
    <property type="match status" value="1"/>
</dbReference>
<feature type="transmembrane region" description="Helical" evidence="8">
    <location>
        <begin position="25"/>
        <end position="44"/>
    </location>
</feature>
<gene>
    <name evidence="10" type="ORF">ACFQKE_06915</name>
</gene>
<feature type="transmembrane region" description="Helical" evidence="8">
    <location>
        <begin position="230"/>
        <end position="253"/>
    </location>
</feature>
<dbReference type="InterPro" id="IPR038731">
    <property type="entry name" value="RgtA/B/C-like"/>
</dbReference>
<feature type="transmembrane region" description="Helical" evidence="8">
    <location>
        <begin position="444"/>
        <end position="462"/>
    </location>
</feature>
<sequence length="614" mass="65085">MGTRDWTGTAKTAVDRLPPLDRASFGPTGAVLAVATAVVFYRLGERPLWWWDESLYANAARNVVDGGHWLIPHLAGFDTIHASPFLEKPPLAIWLEALSIGVFGPTEFAVRVPSALAAVGLTVLVYLVGREVRGRAAGLVAAAVFLSTPAVIVGTNAARFGATDTLHTLFGSLLVSLVWVHATGRRDVSPTLVGGVASALLLTKGFAAGAFFLALLPLPIVHRERFSPRFVGVATAVTTVAVGWWVAAAYLTVGDYFVEEIFLEPVWHRIVGADTAPTSHRTLVPLFEYPYLTNFQSAFRPWWFLFLVGAVVATVTGRRVPPNHGGEGLSPRFLVWWAVAVLAPFLFFGTKMWYIVPTFVPAALTVGWLVATALDGSTATGSTAESTGKHGDRWVTGRAAGRSAAVVGLVTGTALAALAGADGRLYGPGDGGGSLVAPTIPPDWSVLAVVAVLCVGAWLVTADGIEPTSLSLPGGLSLDVDAFVRVLTAGAVLALVVGVLVGAPSVYGAGNGDEPTDTEFRRLGQTTADAVPTGERVYVQPNAAARWFYSGYEFYADRPMREVPVERLRTDSQIRYALMTTQGVPLVNDRNPSVVAESTHLDLVLVELGPPEES</sequence>
<name>A0ABD5ZX84_9EURY</name>
<dbReference type="GeneID" id="96953366"/>
<comment type="subcellular location">
    <subcellularLocation>
        <location evidence="1">Cell membrane</location>
        <topology evidence="1">Multi-pass membrane protein</topology>
    </subcellularLocation>
</comment>
<dbReference type="PANTHER" id="PTHR33908:SF3">
    <property type="entry name" value="UNDECAPRENYL PHOSPHATE-ALPHA-4-AMINO-4-DEOXY-L-ARABINOSE ARABINOSYL TRANSFERASE"/>
    <property type="match status" value="1"/>
</dbReference>
<evidence type="ECO:0000256" key="1">
    <source>
        <dbReference type="ARBA" id="ARBA00004651"/>
    </source>
</evidence>
<dbReference type="AlphaFoldDB" id="A0ABD5ZX84"/>
<evidence type="ECO:0000256" key="4">
    <source>
        <dbReference type="ARBA" id="ARBA00022679"/>
    </source>
</evidence>
<feature type="transmembrane region" description="Helical" evidence="8">
    <location>
        <begin position="299"/>
        <end position="317"/>
    </location>
</feature>
<feature type="transmembrane region" description="Helical" evidence="8">
    <location>
        <begin position="108"/>
        <end position="129"/>
    </location>
</feature>
<evidence type="ECO:0000256" key="5">
    <source>
        <dbReference type="ARBA" id="ARBA00022692"/>
    </source>
</evidence>
<protein>
    <submittedName>
        <fullName evidence="10">ArnT family glycosyltransferase</fullName>
        <ecNumber evidence="10">2.4.-.-</ecNumber>
    </submittedName>
</protein>
<accession>A0ABD5ZX84</accession>
<feature type="transmembrane region" description="Helical" evidence="8">
    <location>
        <begin position="196"/>
        <end position="218"/>
    </location>
</feature>
<evidence type="ECO:0000256" key="2">
    <source>
        <dbReference type="ARBA" id="ARBA00022475"/>
    </source>
</evidence>
<dbReference type="EC" id="2.4.-.-" evidence="10"/>
<feature type="domain" description="Glycosyltransferase RgtA/B/C/D-like" evidence="9">
    <location>
        <begin position="88"/>
        <end position="233"/>
    </location>
</feature>
<keyword evidence="2" id="KW-1003">Cell membrane</keyword>
<dbReference type="GO" id="GO:0008610">
    <property type="term" value="P:lipid biosynthetic process"/>
    <property type="evidence" value="ECO:0007669"/>
    <property type="project" value="UniProtKB-ARBA"/>
</dbReference>
<reference evidence="10 11" key="1">
    <citation type="journal article" date="2019" name="Int. J. Syst. Evol. Microbiol.">
        <title>The Global Catalogue of Microorganisms (GCM) 10K type strain sequencing project: providing services to taxonomists for standard genome sequencing and annotation.</title>
        <authorList>
            <consortium name="The Broad Institute Genomics Platform"/>
            <consortium name="The Broad Institute Genome Sequencing Center for Infectious Disease"/>
            <person name="Wu L."/>
            <person name="Ma J."/>
        </authorList>
    </citation>
    <scope>NUCLEOTIDE SEQUENCE [LARGE SCALE GENOMIC DNA]</scope>
    <source>
        <strain evidence="10 11">GX21</strain>
    </source>
</reference>
<keyword evidence="4 10" id="KW-0808">Transferase</keyword>
<feature type="transmembrane region" description="Helical" evidence="8">
    <location>
        <begin position="482"/>
        <end position="503"/>
    </location>
</feature>
<comment type="caution">
    <text evidence="10">The sequence shown here is derived from an EMBL/GenBank/DDBJ whole genome shotgun (WGS) entry which is preliminary data.</text>
</comment>